<dbReference type="EMBL" id="NRRE01000028">
    <property type="protein sequence ID" value="MBK1698465.1"/>
    <property type="molecule type" value="Genomic_DNA"/>
</dbReference>
<keyword evidence="2" id="KW-0456">Lyase</keyword>
<dbReference type="GO" id="GO:0008300">
    <property type="term" value="P:isoprenoid catabolic process"/>
    <property type="evidence" value="ECO:0007669"/>
    <property type="project" value="TreeGrafter"/>
</dbReference>
<sequence>MERPFFLEEIDQRGVVHIALTRPDKHNAFNAELISELTSSLRGYDDDDRVRLLLLTAQGKSFSAGGDLNWMQAMAAKSEDENLEDARALAGLMEALDSFSKPTMALVQGPAIGGGLGLVACCDIVVASESAVFALSEVRLGLIPAVIQPYVLQALGERAVRRYTFTAERFSAQEAHRLGLVHELTAWHDLRTRGEELIEEVLKGGPTAQVEAKAHLRALRATAPGGAVNEDAAQRIARLRASPEGQEGIAAFLDKRKAGWRQDD</sequence>
<evidence type="ECO:0000313" key="2">
    <source>
        <dbReference type="EMBL" id="MBK1698465.1"/>
    </source>
</evidence>
<reference evidence="2" key="1">
    <citation type="submission" date="2017-08" db="EMBL/GenBank/DDBJ databases">
        <authorList>
            <person name="Imhoff J.F."/>
            <person name="Rahn T."/>
            <person name="Kuenzel S."/>
            <person name="Neulinger S.C."/>
        </authorList>
    </citation>
    <scope>NUCLEOTIDE SEQUENCE</scope>
    <source>
        <strain evidence="2">DSM 9154</strain>
    </source>
</reference>
<dbReference type="GO" id="GO:0004300">
    <property type="term" value="F:enoyl-CoA hydratase activity"/>
    <property type="evidence" value="ECO:0007669"/>
    <property type="project" value="UniProtKB-EC"/>
</dbReference>
<organism evidence="2 3">
    <name type="scientific">Rhodovibrio salinarum</name>
    <dbReference type="NCBI Taxonomy" id="1087"/>
    <lineage>
        <taxon>Bacteria</taxon>
        <taxon>Pseudomonadati</taxon>
        <taxon>Pseudomonadota</taxon>
        <taxon>Alphaproteobacteria</taxon>
        <taxon>Rhodospirillales</taxon>
        <taxon>Rhodovibrionaceae</taxon>
        <taxon>Rhodovibrio</taxon>
    </lineage>
</organism>
<dbReference type="PANTHER" id="PTHR42964:SF1">
    <property type="entry name" value="POLYKETIDE BIOSYNTHESIS ENOYL-COA HYDRATASE PKSH-RELATED"/>
    <property type="match status" value="1"/>
</dbReference>
<dbReference type="Pfam" id="PF00378">
    <property type="entry name" value="ECH_1"/>
    <property type="match status" value="1"/>
</dbReference>
<evidence type="ECO:0000256" key="1">
    <source>
        <dbReference type="ARBA" id="ARBA00005254"/>
    </source>
</evidence>
<gene>
    <name evidence="2" type="ORF">CKO21_14550</name>
</gene>
<dbReference type="CDD" id="cd06558">
    <property type="entry name" value="crotonase-like"/>
    <property type="match status" value="1"/>
</dbReference>
<proteinExistence type="inferred from homology"/>
<dbReference type="Gene3D" id="3.90.226.10">
    <property type="entry name" value="2-enoyl-CoA Hydratase, Chain A, domain 1"/>
    <property type="match status" value="1"/>
</dbReference>
<dbReference type="Proteomes" id="UP000778970">
    <property type="component" value="Unassembled WGS sequence"/>
</dbReference>
<reference evidence="2" key="2">
    <citation type="journal article" date="2020" name="Microorganisms">
        <title>Osmotic Adaptation and Compatible Solute Biosynthesis of Phototrophic Bacteria as Revealed from Genome Analyses.</title>
        <authorList>
            <person name="Imhoff J.F."/>
            <person name="Rahn T."/>
            <person name="Kunzel S."/>
            <person name="Keller A."/>
            <person name="Neulinger S.C."/>
        </authorList>
    </citation>
    <scope>NUCLEOTIDE SEQUENCE</scope>
    <source>
        <strain evidence="2">DSM 9154</strain>
    </source>
</reference>
<comment type="similarity">
    <text evidence="1">Belongs to the enoyl-CoA hydratase/isomerase family.</text>
</comment>
<dbReference type="InterPro" id="IPR001753">
    <property type="entry name" value="Enoyl-CoA_hydra/iso"/>
</dbReference>
<dbReference type="RefSeq" id="WP_027289481.1">
    <property type="nucleotide sequence ID" value="NZ_NRRE01000028.1"/>
</dbReference>
<dbReference type="InterPro" id="IPR029045">
    <property type="entry name" value="ClpP/crotonase-like_dom_sf"/>
</dbReference>
<dbReference type="InterPro" id="IPR051683">
    <property type="entry name" value="Enoyl-CoA_Hydratase/Isomerase"/>
</dbReference>
<name>A0A934QKX2_9PROT</name>
<dbReference type="SUPFAM" id="SSF52096">
    <property type="entry name" value="ClpP/crotonase"/>
    <property type="match status" value="1"/>
</dbReference>
<comment type="caution">
    <text evidence="2">The sequence shown here is derived from an EMBL/GenBank/DDBJ whole genome shotgun (WGS) entry which is preliminary data.</text>
</comment>
<dbReference type="AlphaFoldDB" id="A0A934QKX2"/>
<dbReference type="InterPro" id="IPR014748">
    <property type="entry name" value="Enoyl-CoA_hydra_C"/>
</dbReference>
<dbReference type="EC" id="4.2.1.17" evidence="2"/>
<accession>A0A934QKX2</accession>
<dbReference type="Gene3D" id="1.10.12.10">
    <property type="entry name" value="Lyase 2-enoyl-coa Hydratase, Chain A, domain 2"/>
    <property type="match status" value="1"/>
</dbReference>
<protein>
    <submittedName>
        <fullName evidence="2">Enoyl-CoA hydratase</fullName>
        <ecNumber evidence="2">4.2.1.17</ecNumber>
    </submittedName>
</protein>
<dbReference type="PANTHER" id="PTHR42964">
    <property type="entry name" value="ENOYL-COA HYDRATASE"/>
    <property type="match status" value="1"/>
</dbReference>
<keyword evidence="3" id="KW-1185">Reference proteome</keyword>
<evidence type="ECO:0000313" key="3">
    <source>
        <dbReference type="Proteomes" id="UP000778970"/>
    </source>
</evidence>